<dbReference type="InterPro" id="IPR050089">
    <property type="entry name" value="SAICAR_synthetase"/>
</dbReference>
<dbReference type="HAMAP" id="MF_00137">
    <property type="entry name" value="SAICAR_synth"/>
    <property type="match status" value="1"/>
</dbReference>
<dbReference type="NCBIfam" id="TIGR00081">
    <property type="entry name" value="purC"/>
    <property type="match status" value="1"/>
</dbReference>
<evidence type="ECO:0000313" key="10">
    <source>
        <dbReference type="EMBL" id="MBI3129003.1"/>
    </source>
</evidence>
<keyword evidence="3 8" id="KW-0436">Ligase</keyword>
<evidence type="ECO:0000256" key="2">
    <source>
        <dbReference type="ARBA" id="ARBA00010190"/>
    </source>
</evidence>
<dbReference type="GO" id="GO:0006189">
    <property type="term" value="P:'de novo' IMP biosynthetic process"/>
    <property type="evidence" value="ECO:0007669"/>
    <property type="project" value="UniProtKB-UniRule"/>
</dbReference>
<dbReference type="GO" id="GO:0009236">
    <property type="term" value="P:cobalamin biosynthetic process"/>
    <property type="evidence" value="ECO:0007669"/>
    <property type="project" value="InterPro"/>
</dbReference>
<dbReference type="Gene3D" id="3.30.200.20">
    <property type="entry name" value="Phosphorylase Kinase, domain 1"/>
    <property type="match status" value="1"/>
</dbReference>
<dbReference type="InterPro" id="IPR028923">
    <property type="entry name" value="SAICAR_synt/ADE2_N"/>
</dbReference>
<dbReference type="GO" id="GO:0004639">
    <property type="term" value="F:phosphoribosylaminoimidazolesuccinocarboxamide synthase activity"/>
    <property type="evidence" value="ECO:0007669"/>
    <property type="project" value="UniProtKB-UniRule"/>
</dbReference>
<keyword evidence="4 8" id="KW-0547">Nucleotide-binding</keyword>
<dbReference type="InterPro" id="IPR018236">
    <property type="entry name" value="SAICAR_synthetase_CS"/>
</dbReference>
<comment type="catalytic activity">
    <reaction evidence="7 8">
        <text>5-amino-1-(5-phospho-D-ribosyl)imidazole-4-carboxylate + L-aspartate + ATP = (2S)-2-[5-amino-1-(5-phospho-beta-D-ribosyl)imidazole-4-carboxamido]succinate + ADP + phosphate + 2 H(+)</text>
        <dbReference type="Rhea" id="RHEA:22628"/>
        <dbReference type="ChEBI" id="CHEBI:15378"/>
        <dbReference type="ChEBI" id="CHEBI:29991"/>
        <dbReference type="ChEBI" id="CHEBI:30616"/>
        <dbReference type="ChEBI" id="CHEBI:43474"/>
        <dbReference type="ChEBI" id="CHEBI:58443"/>
        <dbReference type="ChEBI" id="CHEBI:77657"/>
        <dbReference type="ChEBI" id="CHEBI:456216"/>
        <dbReference type="EC" id="6.3.2.6"/>
    </reaction>
</comment>
<gene>
    <name evidence="8" type="primary">purC</name>
    <name evidence="10" type="ORF">HYZ11_15460</name>
</gene>
<dbReference type="InterPro" id="IPR033934">
    <property type="entry name" value="SAICAR_synt_PurC"/>
</dbReference>
<dbReference type="InterPro" id="IPR001636">
    <property type="entry name" value="SAICAR_synth"/>
</dbReference>
<dbReference type="AlphaFoldDB" id="A0A932I2P9"/>
<dbReference type="EMBL" id="JACPUR010000037">
    <property type="protein sequence ID" value="MBI3129003.1"/>
    <property type="molecule type" value="Genomic_DNA"/>
</dbReference>
<accession>A0A932I2P9</accession>
<evidence type="ECO:0000259" key="9">
    <source>
        <dbReference type="Pfam" id="PF01259"/>
    </source>
</evidence>
<evidence type="ECO:0000256" key="1">
    <source>
        <dbReference type="ARBA" id="ARBA00004672"/>
    </source>
</evidence>
<dbReference type="CDD" id="cd01415">
    <property type="entry name" value="SAICAR_synt_PurC"/>
    <property type="match status" value="1"/>
</dbReference>
<evidence type="ECO:0000313" key="11">
    <source>
        <dbReference type="Proteomes" id="UP000782312"/>
    </source>
</evidence>
<dbReference type="PANTHER" id="PTHR43599:SF3">
    <property type="entry name" value="SI:DKEY-6E2.2"/>
    <property type="match status" value="1"/>
</dbReference>
<dbReference type="FunFam" id="3.30.470.20:FF:000006">
    <property type="entry name" value="Phosphoribosylaminoimidazole-succinocarboxamide synthase"/>
    <property type="match status" value="1"/>
</dbReference>
<dbReference type="EC" id="6.3.2.6" evidence="8"/>
<reference evidence="10" key="1">
    <citation type="submission" date="2020-07" db="EMBL/GenBank/DDBJ databases">
        <title>Huge and variable diversity of episymbiotic CPR bacteria and DPANN archaea in groundwater ecosystems.</title>
        <authorList>
            <person name="He C.Y."/>
            <person name="Keren R."/>
            <person name="Whittaker M."/>
            <person name="Farag I.F."/>
            <person name="Doudna J."/>
            <person name="Cate J.H.D."/>
            <person name="Banfield J.F."/>
        </authorList>
    </citation>
    <scope>NUCLEOTIDE SEQUENCE</scope>
    <source>
        <strain evidence="10">NC_groundwater_763_Ag_S-0.2um_68_21</strain>
    </source>
</reference>
<dbReference type="Pfam" id="PF01259">
    <property type="entry name" value="SAICAR_synt"/>
    <property type="match status" value="1"/>
</dbReference>
<sequence length="237" mass="26921">MERKAKIYEGKAKAVYETGDPAYYIQFFKDDATAFNARKRGTIESKGIFNNHISSRLFQVVEKEGIPTHFVKTLSDREMLVKRLDIIKVEVVVRNIAAGNLAKRMGVEEGMKLPHPIIDLHLKNDALDDPMINEDTVSAFGLGTREELAQMRAYALKVNQILQAFFGERNVDLVDFKLEFGRCPAEGGKLLLGDEITPDGCRLWEKGTGRKLDKDRFRRDLGQVEEAYAEVERIVSR</sequence>
<feature type="domain" description="SAICAR synthetase/ADE2 N-terminal" evidence="9">
    <location>
        <begin position="6"/>
        <end position="232"/>
    </location>
</feature>
<comment type="caution">
    <text evidence="10">The sequence shown here is derived from an EMBL/GenBank/DDBJ whole genome shotgun (WGS) entry which is preliminary data.</text>
</comment>
<evidence type="ECO:0000256" key="8">
    <source>
        <dbReference type="HAMAP-Rule" id="MF_00137"/>
    </source>
</evidence>
<comment type="similarity">
    <text evidence="2 8">Belongs to the SAICAR synthetase family.</text>
</comment>
<protein>
    <recommendedName>
        <fullName evidence="8">Phosphoribosylaminoimidazole-succinocarboxamide synthase</fullName>
        <ecNumber evidence="8">6.3.2.6</ecNumber>
    </recommendedName>
    <alternativeName>
        <fullName evidence="8">SAICAR synthetase</fullName>
    </alternativeName>
</protein>
<dbReference type="PANTHER" id="PTHR43599">
    <property type="entry name" value="MULTIFUNCTIONAL PROTEIN ADE2"/>
    <property type="match status" value="1"/>
</dbReference>
<keyword evidence="6 8" id="KW-0067">ATP-binding</keyword>
<evidence type="ECO:0000256" key="7">
    <source>
        <dbReference type="ARBA" id="ARBA00048475"/>
    </source>
</evidence>
<dbReference type="GO" id="GO:0005524">
    <property type="term" value="F:ATP binding"/>
    <property type="evidence" value="ECO:0007669"/>
    <property type="project" value="UniProtKB-KW"/>
</dbReference>
<evidence type="ECO:0000256" key="3">
    <source>
        <dbReference type="ARBA" id="ARBA00022598"/>
    </source>
</evidence>
<keyword evidence="5 8" id="KW-0658">Purine biosynthesis</keyword>
<evidence type="ECO:0000256" key="6">
    <source>
        <dbReference type="ARBA" id="ARBA00022840"/>
    </source>
</evidence>
<dbReference type="PROSITE" id="PS01058">
    <property type="entry name" value="SAICAR_SYNTHETASE_2"/>
    <property type="match status" value="1"/>
</dbReference>
<name>A0A932I2P9_UNCTE</name>
<organism evidence="10 11">
    <name type="scientific">Tectimicrobiota bacterium</name>
    <dbReference type="NCBI Taxonomy" id="2528274"/>
    <lineage>
        <taxon>Bacteria</taxon>
        <taxon>Pseudomonadati</taxon>
        <taxon>Nitrospinota/Tectimicrobiota group</taxon>
        <taxon>Candidatus Tectimicrobiota</taxon>
    </lineage>
</organism>
<dbReference type="Proteomes" id="UP000782312">
    <property type="component" value="Unassembled WGS sequence"/>
</dbReference>
<comment type="pathway">
    <text evidence="1 8">Purine metabolism; IMP biosynthesis via de novo pathway; 5-amino-1-(5-phospho-D-ribosyl)imidazole-4-carboxamide from 5-amino-1-(5-phospho-D-ribosyl)imidazole-4-carboxylate: step 1/2.</text>
</comment>
<dbReference type="SUPFAM" id="SSF56104">
    <property type="entry name" value="SAICAR synthase-like"/>
    <property type="match status" value="1"/>
</dbReference>
<proteinExistence type="inferred from homology"/>
<evidence type="ECO:0000256" key="4">
    <source>
        <dbReference type="ARBA" id="ARBA00022741"/>
    </source>
</evidence>
<evidence type="ECO:0000256" key="5">
    <source>
        <dbReference type="ARBA" id="ARBA00022755"/>
    </source>
</evidence>
<dbReference type="Gene3D" id="3.30.470.20">
    <property type="entry name" value="ATP-grasp fold, B domain"/>
    <property type="match status" value="1"/>
</dbReference>